<name>A0A2V5IEX1_9EURO</name>
<accession>A0A2V5IEX1</accession>
<dbReference type="AlphaFoldDB" id="A0A2V5IEX1"/>
<reference evidence="2 3" key="1">
    <citation type="submission" date="2018-02" db="EMBL/GenBank/DDBJ databases">
        <title>The genomes of Aspergillus section Nigri reveals drivers in fungal speciation.</title>
        <authorList>
            <consortium name="DOE Joint Genome Institute"/>
            <person name="Vesth T.C."/>
            <person name="Nybo J."/>
            <person name="Theobald S."/>
            <person name="Brandl J."/>
            <person name="Frisvad J.C."/>
            <person name="Nielsen K.F."/>
            <person name="Lyhne E.K."/>
            <person name="Kogle M.E."/>
            <person name="Kuo A."/>
            <person name="Riley R."/>
            <person name="Clum A."/>
            <person name="Nolan M."/>
            <person name="Lipzen A."/>
            <person name="Salamov A."/>
            <person name="Henrissat B."/>
            <person name="Wiebenga A."/>
            <person name="De vries R.P."/>
            <person name="Grigoriev I.V."/>
            <person name="Mortensen U.H."/>
            <person name="Andersen M.R."/>
            <person name="Baker S.E."/>
        </authorList>
    </citation>
    <scope>NUCLEOTIDE SEQUENCE [LARGE SCALE GENOMIC DNA]</scope>
    <source>
        <strain evidence="2 3">CBS 114.80</strain>
    </source>
</reference>
<evidence type="ECO:0000256" key="1">
    <source>
        <dbReference type="SAM" id="MobiDB-lite"/>
    </source>
</evidence>
<dbReference type="EMBL" id="KZ825474">
    <property type="protein sequence ID" value="PYI34641.1"/>
    <property type="molecule type" value="Genomic_DNA"/>
</dbReference>
<proteinExistence type="predicted"/>
<gene>
    <name evidence="2" type="ORF">BP00DRAFT_39846</name>
</gene>
<sequence length="58" mass="6683">MLYKWCSVCESARRRERRYCIHRANESRTSVTGSGLKTNKQRPSEVWGGGGIHFLQTP</sequence>
<organism evidence="2 3">
    <name type="scientific">Aspergillus indologenus CBS 114.80</name>
    <dbReference type="NCBI Taxonomy" id="1450541"/>
    <lineage>
        <taxon>Eukaryota</taxon>
        <taxon>Fungi</taxon>
        <taxon>Dikarya</taxon>
        <taxon>Ascomycota</taxon>
        <taxon>Pezizomycotina</taxon>
        <taxon>Eurotiomycetes</taxon>
        <taxon>Eurotiomycetidae</taxon>
        <taxon>Eurotiales</taxon>
        <taxon>Aspergillaceae</taxon>
        <taxon>Aspergillus</taxon>
        <taxon>Aspergillus subgen. Circumdati</taxon>
    </lineage>
</organism>
<feature type="region of interest" description="Disordered" evidence="1">
    <location>
        <begin position="30"/>
        <end position="50"/>
    </location>
</feature>
<dbReference type="Proteomes" id="UP000248817">
    <property type="component" value="Unassembled WGS sequence"/>
</dbReference>
<keyword evidence="3" id="KW-1185">Reference proteome</keyword>
<evidence type="ECO:0000313" key="3">
    <source>
        <dbReference type="Proteomes" id="UP000248817"/>
    </source>
</evidence>
<protein>
    <submittedName>
        <fullName evidence="2">Uncharacterized protein</fullName>
    </submittedName>
</protein>
<evidence type="ECO:0000313" key="2">
    <source>
        <dbReference type="EMBL" id="PYI34641.1"/>
    </source>
</evidence>